<proteinExistence type="predicted"/>
<evidence type="ECO:0000313" key="2">
    <source>
        <dbReference type="EMBL" id="RRO85727.1"/>
    </source>
</evidence>
<name>A0A3R8VSU2_9CORY</name>
<dbReference type="EMBL" id="PQNK01000018">
    <property type="protein sequence ID" value="RRO85727.1"/>
    <property type="molecule type" value="Genomic_DNA"/>
</dbReference>
<reference evidence="2 3" key="1">
    <citation type="submission" date="2018-01" db="EMBL/GenBank/DDBJ databases">
        <title>Twenty Corynebacterium bovis Genomes.</title>
        <authorList>
            <person name="Gulvik C.A."/>
        </authorList>
    </citation>
    <scope>NUCLEOTIDE SEQUENCE [LARGE SCALE GENOMIC DNA]</scope>
    <source>
        <strain evidence="2 3">F6900</strain>
    </source>
</reference>
<sequence>MDQLIRQNRPGLSRLVVLLIAAALLALSAVGLTVTTTGGPGGAAVVGVASADPAEAPAAPADDDKPGLGERLGKVWGDFERCRSVGLYGDLCLGKGVVDAGGAVVGAAKDKAVDKVEDAVEGQFQKAIVTLGNSSLRFVMWMLSFWVDKPSNIVLSAGTGVDDRGHTDGNNLLFSVQDYTMWLQGLLGVFSVLAVGVRFTLSRWSEAEDSATDFVRMLGRIVLASAVWVPG</sequence>
<dbReference type="RefSeq" id="WP_125207356.1">
    <property type="nucleotide sequence ID" value="NZ_PQNK01000018.1"/>
</dbReference>
<keyword evidence="1" id="KW-1133">Transmembrane helix</keyword>
<keyword evidence="1" id="KW-0812">Transmembrane</keyword>
<organism evidence="2 3">
    <name type="scientific">Corynebacterium bovis</name>
    <dbReference type="NCBI Taxonomy" id="36808"/>
    <lineage>
        <taxon>Bacteria</taxon>
        <taxon>Bacillati</taxon>
        <taxon>Actinomycetota</taxon>
        <taxon>Actinomycetes</taxon>
        <taxon>Mycobacteriales</taxon>
        <taxon>Corynebacteriaceae</taxon>
        <taxon>Corynebacterium</taxon>
    </lineage>
</organism>
<keyword evidence="1" id="KW-0472">Membrane</keyword>
<dbReference type="Proteomes" id="UP000276526">
    <property type="component" value="Unassembled WGS sequence"/>
</dbReference>
<evidence type="ECO:0000256" key="1">
    <source>
        <dbReference type="SAM" id="Phobius"/>
    </source>
</evidence>
<feature type="transmembrane region" description="Helical" evidence="1">
    <location>
        <begin position="181"/>
        <end position="201"/>
    </location>
</feature>
<gene>
    <name evidence="2" type="ORF">CXF48_09755</name>
</gene>
<dbReference type="AlphaFoldDB" id="A0A3R8VSU2"/>
<accession>A0A3R8VSU2</accession>
<protein>
    <submittedName>
        <fullName evidence="2">Uncharacterized protein</fullName>
    </submittedName>
</protein>
<evidence type="ECO:0000313" key="3">
    <source>
        <dbReference type="Proteomes" id="UP000276526"/>
    </source>
</evidence>
<comment type="caution">
    <text evidence="2">The sequence shown here is derived from an EMBL/GenBank/DDBJ whole genome shotgun (WGS) entry which is preliminary data.</text>
</comment>